<dbReference type="InterPro" id="IPR006433">
    <property type="entry name" value="Prohead_protease"/>
</dbReference>
<dbReference type="NCBIfam" id="TIGR01543">
    <property type="entry name" value="proheadase_HK97"/>
    <property type="match status" value="1"/>
</dbReference>
<evidence type="ECO:0000313" key="5">
    <source>
        <dbReference type="EMBL" id="MDQ0317839.1"/>
    </source>
</evidence>
<dbReference type="Pfam" id="PF04586">
    <property type="entry name" value="Peptidase_S78"/>
    <property type="match status" value="1"/>
</dbReference>
<gene>
    <name evidence="5" type="ORF">J2S73_004326</name>
</gene>
<sequence length="200" mass="21712">MSGRSRRRGPGDEAHAAALEVKFSPAPEPTVSADGTFSGYATLFGRADLSGDVVAPGAFARVLGEKEAGRIKLLYQHDPAEPIGRWLLIAEDRRGLHVRGRITDETTRGREVRALMRDGVLDGLSIGFKTVREARDPATGHRLLLEVDLWEISIVTFPMLPEARARAAKAAAASVAIDRTRLAAGFRRAAHLLNDTRHST</sequence>
<name>A0AAE3VSY0_9HYPH</name>
<evidence type="ECO:0000256" key="1">
    <source>
        <dbReference type="ARBA" id="ARBA00022612"/>
    </source>
</evidence>
<evidence type="ECO:0000313" key="6">
    <source>
        <dbReference type="Proteomes" id="UP001229244"/>
    </source>
</evidence>
<dbReference type="InterPro" id="IPR054613">
    <property type="entry name" value="Peptidase_S78_dom"/>
</dbReference>
<keyword evidence="1" id="KW-1188">Viral release from host cell</keyword>
<comment type="caution">
    <text evidence="5">The sequence shown here is derived from an EMBL/GenBank/DDBJ whole genome shotgun (WGS) entry which is preliminary data.</text>
</comment>
<evidence type="ECO:0000256" key="2">
    <source>
        <dbReference type="ARBA" id="ARBA00022670"/>
    </source>
</evidence>
<proteinExistence type="predicted"/>
<dbReference type="Proteomes" id="UP001229244">
    <property type="component" value="Unassembled WGS sequence"/>
</dbReference>
<reference evidence="5" key="1">
    <citation type="submission" date="2023-07" db="EMBL/GenBank/DDBJ databases">
        <title>Genomic Encyclopedia of Type Strains, Phase IV (KMG-IV): sequencing the most valuable type-strain genomes for metagenomic binning, comparative biology and taxonomic classification.</title>
        <authorList>
            <person name="Goeker M."/>
        </authorList>
    </citation>
    <scope>NUCLEOTIDE SEQUENCE</scope>
    <source>
        <strain evidence="5">DSM 21202</strain>
    </source>
</reference>
<dbReference type="GO" id="GO:0006508">
    <property type="term" value="P:proteolysis"/>
    <property type="evidence" value="ECO:0007669"/>
    <property type="project" value="UniProtKB-KW"/>
</dbReference>
<evidence type="ECO:0000259" key="4">
    <source>
        <dbReference type="Pfam" id="PF04586"/>
    </source>
</evidence>
<keyword evidence="2 5" id="KW-0645">Protease</keyword>
<keyword evidence="6" id="KW-1185">Reference proteome</keyword>
<protein>
    <submittedName>
        <fullName evidence="5">HK97 family phage prohead protease</fullName>
    </submittedName>
</protein>
<evidence type="ECO:0000256" key="3">
    <source>
        <dbReference type="ARBA" id="ARBA00022801"/>
    </source>
</evidence>
<dbReference type="AlphaFoldDB" id="A0AAE3VSY0"/>
<feature type="domain" description="Prohead serine protease" evidence="4">
    <location>
        <begin position="33"/>
        <end position="170"/>
    </location>
</feature>
<dbReference type="RefSeq" id="WP_306887765.1">
    <property type="nucleotide sequence ID" value="NZ_JAUSUL010000009.1"/>
</dbReference>
<dbReference type="GO" id="GO:0008233">
    <property type="term" value="F:peptidase activity"/>
    <property type="evidence" value="ECO:0007669"/>
    <property type="project" value="UniProtKB-KW"/>
</dbReference>
<accession>A0AAE3VSY0</accession>
<dbReference type="SUPFAM" id="SSF50789">
    <property type="entry name" value="Herpes virus serine proteinase, assemblin"/>
    <property type="match status" value="1"/>
</dbReference>
<keyword evidence="3" id="KW-0378">Hydrolase</keyword>
<dbReference type="EMBL" id="JAUSUL010000009">
    <property type="protein sequence ID" value="MDQ0317839.1"/>
    <property type="molecule type" value="Genomic_DNA"/>
</dbReference>
<organism evidence="5 6">
    <name type="scientific">Amorphus orientalis</name>
    <dbReference type="NCBI Taxonomy" id="649198"/>
    <lineage>
        <taxon>Bacteria</taxon>
        <taxon>Pseudomonadati</taxon>
        <taxon>Pseudomonadota</taxon>
        <taxon>Alphaproteobacteria</taxon>
        <taxon>Hyphomicrobiales</taxon>
        <taxon>Amorphaceae</taxon>
        <taxon>Amorphus</taxon>
    </lineage>
</organism>